<keyword evidence="1" id="KW-1133">Transmembrane helix</keyword>
<comment type="caution">
    <text evidence="2">The sequence shown here is derived from an EMBL/GenBank/DDBJ whole genome shotgun (WGS) entry which is preliminary data.</text>
</comment>
<protein>
    <submittedName>
        <fullName evidence="2">Uncharacterized protein</fullName>
    </submittedName>
</protein>
<gene>
    <name evidence="2" type="ORF">HG543_04815</name>
</gene>
<keyword evidence="3" id="KW-1185">Reference proteome</keyword>
<keyword evidence="1" id="KW-0472">Membrane</keyword>
<dbReference type="EMBL" id="JABBJJ010000014">
    <property type="protein sequence ID" value="NMO14182.1"/>
    <property type="molecule type" value="Genomic_DNA"/>
</dbReference>
<accession>A0A848L7D7</accession>
<name>A0A848L7D7_9BACT</name>
<evidence type="ECO:0000313" key="3">
    <source>
        <dbReference type="Proteomes" id="UP000518300"/>
    </source>
</evidence>
<organism evidence="2 3">
    <name type="scientific">Pyxidicoccus fallax</name>
    <dbReference type="NCBI Taxonomy" id="394095"/>
    <lineage>
        <taxon>Bacteria</taxon>
        <taxon>Pseudomonadati</taxon>
        <taxon>Myxococcota</taxon>
        <taxon>Myxococcia</taxon>
        <taxon>Myxococcales</taxon>
        <taxon>Cystobacterineae</taxon>
        <taxon>Myxococcaceae</taxon>
        <taxon>Pyxidicoccus</taxon>
    </lineage>
</organism>
<dbReference type="Proteomes" id="UP000518300">
    <property type="component" value="Unassembled WGS sequence"/>
</dbReference>
<keyword evidence="1" id="KW-0812">Transmembrane</keyword>
<evidence type="ECO:0000313" key="2">
    <source>
        <dbReference type="EMBL" id="NMO14182.1"/>
    </source>
</evidence>
<evidence type="ECO:0000256" key="1">
    <source>
        <dbReference type="SAM" id="Phobius"/>
    </source>
</evidence>
<feature type="transmembrane region" description="Helical" evidence="1">
    <location>
        <begin position="12"/>
        <end position="33"/>
    </location>
</feature>
<reference evidence="2 3" key="1">
    <citation type="submission" date="2020-04" db="EMBL/GenBank/DDBJ databases">
        <title>Draft genome of Pyxidicoccus fallax type strain.</title>
        <authorList>
            <person name="Whitworth D.E."/>
        </authorList>
    </citation>
    <scope>NUCLEOTIDE SEQUENCE [LARGE SCALE GENOMIC DNA]</scope>
    <source>
        <strain evidence="2 3">DSM 14698</strain>
    </source>
</reference>
<sequence length="59" mass="6581">MRRAKASRGQALVEYSLILTLLVAGTVLGFVGWPFTRRLFEALQGYVDLFFYALNLAVG</sequence>
<dbReference type="AlphaFoldDB" id="A0A848L7D7"/>
<dbReference type="RefSeq" id="WP_169343482.1">
    <property type="nucleotide sequence ID" value="NZ_JABBJJ010000014.1"/>
</dbReference>
<proteinExistence type="predicted"/>